<protein>
    <submittedName>
        <fullName evidence="5">BEACH-type PH domain-containing protein</fullName>
    </submittedName>
</protein>
<organism evidence="5">
    <name type="scientific">Hydatigena taeniaeformis</name>
    <name type="common">Feline tapeworm</name>
    <name type="synonym">Taenia taeniaeformis</name>
    <dbReference type="NCBI Taxonomy" id="6205"/>
    <lineage>
        <taxon>Eukaryota</taxon>
        <taxon>Metazoa</taxon>
        <taxon>Spiralia</taxon>
        <taxon>Lophotrochozoa</taxon>
        <taxon>Platyhelminthes</taxon>
        <taxon>Cestoda</taxon>
        <taxon>Eucestoda</taxon>
        <taxon>Cyclophyllidea</taxon>
        <taxon>Taeniidae</taxon>
        <taxon>Hydatigera</taxon>
    </lineage>
</organism>
<reference evidence="5" key="1">
    <citation type="submission" date="2017-02" db="UniProtKB">
        <authorList>
            <consortium name="WormBaseParasite"/>
        </authorList>
    </citation>
    <scope>IDENTIFICATION</scope>
</reference>
<accession>A0A0R3XBP7</accession>
<feature type="compositionally biased region" description="Low complexity" evidence="1">
    <location>
        <begin position="141"/>
        <end position="153"/>
    </location>
</feature>
<dbReference type="PROSITE" id="PS51783">
    <property type="entry name" value="PH_BEACH"/>
    <property type="match status" value="1"/>
</dbReference>
<sequence>MRSMMEPNPWFSKHLSASEERDGLIRKLSTLEDGKRLLQKLSTAISDERLCLLLQQTEERNAAIGYSLVGEDLNRPPLMRSLSTVQCGVFSSLALDQADILRQRIRKGSLVGYKDVRGDFVADEDWKMIRQANSDKSCDESNSNSSAELSKSSNDTDQSKSDVDEFLVNTSVSADDSVQNYGKLMKRDIKEKMGGGEEKNGDEEEEESTVPALLFFEEPAPLKGEVMRAPCQLISLIRTVPGWFAITPTSLHFLQNHAEPVSCEIDVTRADQFRKSDGTKDFSIELNMNDIREVHLCRYNLRRSAIEIFLIDLQNYLFNFPANHRNKIYTCIMSHHMPQLIYRKGRSPAEVFKFSRLMEVSFVEPYIRGKFVVFLISTLPLNEFLYIVAL</sequence>
<evidence type="ECO:0000256" key="1">
    <source>
        <dbReference type="SAM" id="MobiDB-lite"/>
    </source>
</evidence>
<evidence type="ECO:0000259" key="2">
    <source>
        <dbReference type="PROSITE" id="PS51783"/>
    </source>
</evidence>
<dbReference type="GO" id="GO:0016020">
    <property type="term" value="C:membrane"/>
    <property type="evidence" value="ECO:0007669"/>
    <property type="project" value="TreeGrafter"/>
</dbReference>
<feature type="domain" description="BEACH-type PH" evidence="2">
    <location>
        <begin position="220"/>
        <end position="333"/>
    </location>
</feature>
<name>A0A0R3XBP7_HYDTA</name>
<dbReference type="GO" id="GO:0008104">
    <property type="term" value="P:intracellular protein localization"/>
    <property type="evidence" value="ECO:0007669"/>
    <property type="project" value="TreeGrafter"/>
</dbReference>
<gene>
    <name evidence="3" type="ORF">TTAC_LOCUS10957</name>
</gene>
<dbReference type="AlphaFoldDB" id="A0A0R3XBP7"/>
<feature type="region of interest" description="Disordered" evidence="1">
    <location>
        <begin position="133"/>
        <end position="161"/>
    </location>
</feature>
<keyword evidence="4" id="KW-1185">Reference proteome</keyword>
<dbReference type="SUPFAM" id="SSF50729">
    <property type="entry name" value="PH domain-like"/>
    <property type="match status" value="1"/>
</dbReference>
<dbReference type="OrthoDB" id="26681at2759"/>
<dbReference type="CDD" id="cd01201">
    <property type="entry name" value="PH_BEACH"/>
    <property type="match status" value="1"/>
</dbReference>
<proteinExistence type="predicted"/>
<dbReference type="GO" id="GO:0019901">
    <property type="term" value="F:protein kinase binding"/>
    <property type="evidence" value="ECO:0007669"/>
    <property type="project" value="TreeGrafter"/>
</dbReference>
<dbReference type="PANTHER" id="PTHR13743">
    <property type="entry name" value="BEIGE/BEACH-RELATED"/>
    <property type="match status" value="1"/>
</dbReference>
<reference evidence="3 4" key="2">
    <citation type="submission" date="2018-11" db="EMBL/GenBank/DDBJ databases">
        <authorList>
            <consortium name="Pathogen Informatics"/>
        </authorList>
    </citation>
    <scope>NUCLEOTIDE SEQUENCE [LARGE SCALE GENOMIC DNA]</scope>
</reference>
<evidence type="ECO:0000313" key="3">
    <source>
        <dbReference type="EMBL" id="VDM35937.1"/>
    </source>
</evidence>
<dbReference type="PANTHER" id="PTHR13743:SF112">
    <property type="entry name" value="BEACH DOMAIN-CONTAINING PROTEIN"/>
    <property type="match status" value="1"/>
</dbReference>
<dbReference type="InterPro" id="IPR023362">
    <property type="entry name" value="PH-BEACH_dom"/>
</dbReference>
<dbReference type="Gene3D" id="2.30.29.30">
    <property type="entry name" value="Pleckstrin-homology domain (PH domain)/Phosphotyrosine-binding domain (PTB)"/>
    <property type="match status" value="1"/>
</dbReference>
<dbReference type="InterPro" id="IPR050865">
    <property type="entry name" value="BEACH_Domain"/>
</dbReference>
<dbReference type="STRING" id="6205.A0A0R3XBP7"/>
<dbReference type="Pfam" id="PF14844">
    <property type="entry name" value="PH_BEACH"/>
    <property type="match status" value="1"/>
</dbReference>
<dbReference type="InterPro" id="IPR011993">
    <property type="entry name" value="PH-like_dom_sf"/>
</dbReference>
<dbReference type="Proteomes" id="UP000274429">
    <property type="component" value="Unassembled WGS sequence"/>
</dbReference>
<dbReference type="GO" id="GO:0005829">
    <property type="term" value="C:cytosol"/>
    <property type="evidence" value="ECO:0007669"/>
    <property type="project" value="TreeGrafter"/>
</dbReference>
<evidence type="ECO:0000313" key="4">
    <source>
        <dbReference type="Proteomes" id="UP000274429"/>
    </source>
</evidence>
<dbReference type="WBParaSite" id="TTAC_0001097401-mRNA-1">
    <property type="protein sequence ID" value="TTAC_0001097401-mRNA-1"/>
    <property type="gene ID" value="TTAC_0001097401"/>
</dbReference>
<evidence type="ECO:0000313" key="5">
    <source>
        <dbReference type="WBParaSite" id="TTAC_0001097401-mRNA-1"/>
    </source>
</evidence>
<dbReference type="EMBL" id="UYWX01022605">
    <property type="protein sequence ID" value="VDM35937.1"/>
    <property type="molecule type" value="Genomic_DNA"/>
</dbReference>